<protein>
    <recommendedName>
        <fullName evidence="2">UPF0102 protein Tnap_0883</fullName>
    </recommendedName>
</protein>
<proteinExistence type="inferred from homology"/>
<reference evidence="3 4" key="1">
    <citation type="submission" date="2009-12" db="EMBL/GenBank/DDBJ databases">
        <title>Complete sequence of Thermotoga petrophila RKU-1.</title>
        <authorList>
            <consortium name="US DOE Joint Genome Institute"/>
            <person name="Lucas S."/>
            <person name="Copeland A."/>
            <person name="Lapidus A."/>
            <person name="Glavina del Rio T."/>
            <person name="Dalin E."/>
            <person name="Tice H."/>
            <person name="Bruce D."/>
            <person name="Goodwin L."/>
            <person name="Pitluck S."/>
            <person name="Munk A.C."/>
            <person name="Brettin T."/>
            <person name="Detter J.C."/>
            <person name="Han C."/>
            <person name="Tapia R."/>
            <person name="Larimer F."/>
            <person name="Land M."/>
            <person name="Hauser L."/>
            <person name="Kyrpides N."/>
            <person name="Mikhailova N."/>
            <person name="Nelson K.E."/>
            <person name="Gogarten J.P."/>
            <person name="Noll K.M."/>
        </authorList>
    </citation>
    <scope>NUCLEOTIDE SEQUENCE [LARGE SCALE GENOMIC DNA]</scope>
    <source>
        <strain evidence="4">ATCC BAA-489 / DSM 13996 / JCM 10882 / RKU-10</strain>
    </source>
</reference>
<dbReference type="KEGG" id="tnp:Tnap_0883"/>
<organism evidence="3 4">
    <name type="scientific">Thermotoga petrophila (strain ATCC BAA-489 / DSM 13996 / JCM 10882 / RKU-10)</name>
    <name type="common">Thermotoga naphthophila</name>
    <dbReference type="NCBI Taxonomy" id="590168"/>
    <lineage>
        <taxon>Bacteria</taxon>
        <taxon>Thermotogati</taxon>
        <taxon>Thermotogota</taxon>
        <taxon>Thermotogae</taxon>
        <taxon>Thermotogales</taxon>
        <taxon>Thermotogaceae</taxon>
        <taxon>Thermotoga</taxon>
    </lineage>
</organism>
<dbReference type="EMBL" id="CP001839">
    <property type="protein sequence ID" value="ADA66974.1"/>
    <property type="molecule type" value="Genomic_DNA"/>
</dbReference>
<dbReference type="Pfam" id="PF02021">
    <property type="entry name" value="UPF0102"/>
    <property type="match status" value="1"/>
</dbReference>
<dbReference type="InterPro" id="IPR011856">
    <property type="entry name" value="tRNA_endonuc-like_dom_sf"/>
</dbReference>
<evidence type="ECO:0000256" key="1">
    <source>
        <dbReference type="ARBA" id="ARBA00006738"/>
    </source>
</evidence>
<dbReference type="InterPro" id="IPR011335">
    <property type="entry name" value="Restrct_endonuc-II-like"/>
</dbReference>
<dbReference type="RefSeq" id="WP_004082957.1">
    <property type="nucleotide sequence ID" value="NC_013642.1"/>
</dbReference>
<dbReference type="HOGENOM" id="CLU_115353_3_1_0"/>
<dbReference type="PANTHER" id="PTHR34039">
    <property type="entry name" value="UPF0102 PROTEIN YRAN"/>
    <property type="match status" value="1"/>
</dbReference>
<dbReference type="Gene3D" id="3.40.1350.10">
    <property type="match status" value="1"/>
</dbReference>
<gene>
    <name evidence="3" type="ordered locus">Tnap_0883</name>
</gene>
<dbReference type="InterPro" id="IPR003509">
    <property type="entry name" value="UPF0102_YraN-like"/>
</dbReference>
<dbReference type="PANTHER" id="PTHR34039:SF1">
    <property type="entry name" value="UPF0102 PROTEIN YRAN"/>
    <property type="match status" value="1"/>
</dbReference>
<name>D2C7N8_THEP2</name>
<dbReference type="HAMAP" id="MF_00048">
    <property type="entry name" value="UPF0102"/>
    <property type="match status" value="1"/>
</dbReference>
<dbReference type="SUPFAM" id="SSF52980">
    <property type="entry name" value="Restriction endonuclease-like"/>
    <property type="match status" value="1"/>
</dbReference>
<evidence type="ECO:0000313" key="3">
    <source>
        <dbReference type="EMBL" id="ADA66974.1"/>
    </source>
</evidence>
<dbReference type="NCBIfam" id="NF011270">
    <property type="entry name" value="PRK14677.1"/>
    <property type="match status" value="1"/>
</dbReference>
<dbReference type="GO" id="GO:0003676">
    <property type="term" value="F:nucleic acid binding"/>
    <property type="evidence" value="ECO:0007669"/>
    <property type="project" value="InterPro"/>
</dbReference>
<dbReference type="AlphaFoldDB" id="D2C7N8"/>
<comment type="similarity">
    <text evidence="1 2">Belongs to the UPF0102 family.</text>
</comment>
<dbReference type="SMR" id="D2C7N8"/>
<evidence type="ECO:0000256" key="2">
    <source>
        <dbReference type="HAMAP-Rule" id="MF_00048"/>
    </source>
</evidence>
<dbReference type="Proteomes" id="UP000000940">
    <property type="component" value="Chromosome"/>
</dbReference>
<sequence length="108" mass="12650">MMDWKEAEELACKFLKKKGYKILERNYRTKYGEIDIVARDGREIVFVEVKSGSGKVDPLERIDLKKVRNLEQTARFYMIQNKLKGPARVDFVRVTPEGIDHFEGIWLG</sequence>
<dbReference type="CDD" id="cd20736">
    <property type="entry name" value="PoNe_Nuclease"/>
    <property type="match status" value="1"/>
</dbReference>
<accession>D2C7N8</accession>
<evidence type="ECO:0000313" key="4">
    <source>
        <dbReference type="Proteomes" id="UP000000940"/>
    </source>
</evidence>
<keyword evidence="4" id="KW-1185">Reference proteome</keyword>